<dbReference type="Pfam" id="PF08843">
    <property type="entry name" value="AbiEii"/>
    <property type="match status" value="1"/>
</dbReference>
<dbReference type="InterPro" id="IPR014942">
    <property type="entry name" value="AbiEii"/>
</dbReference>
<accession>A0A927N433</accession>
<proteinExistence type="predicted"/>
<keyword evidence="3" id="KW-1185">Reference proteome</keyword>
<dbReference type="AlphaFoldDB" id="A0A927N433"/>
<feature type="region of interest" description="Disordered" evidence="1">
    <location>
        <begin position="1"/>
        <end position="23"/>
    </location>
</feature>
<comment type="caution">
    <text evidence="2">The sequence shown here is derived from an EMBL/GenBank/DDBJ whole genome shotgun (WGS) entry which is preliminary data.</text>
</comment>
<evidence type="ECO:0000313" key="2">
    <source>
        <dbReference type="EMBL" id="MBE1609928.1"/>
    </source>
</evidence>
<reference evidence="2" key="1">
    <citation type="submission" date="2020-10" db="EMBL/GenBank/DDBJ databases">
        <title>Sequencing the genomes of 1000 actinobacteria strains.</title>
        <authorList>
            <person name="Klenk H.-P."/>
        </authorList>
    </citation>
    <scope>NUCLEOTIDE SEQUENCE</scope>
    <source>
        <strain evidence="2">DSM 45354</strain>
    </source>
</reference>
<protein>
    <recommendedName>
        <fullName evidence="4">Nucleotidyl transferase AbiEii toxin, Type IV TA system</fullName>
    </recommendedName>
</protein>
<evidence type="ECO:0000256" key="1">
    <source>
        <dbReference type="SAM" id="MobiDB-lite"/>
    </source>
</evidence>
<evidence type="ECO:0000313" key="3">
    <source>
        <dbReference type="Proteomes" id="UP000638648"/>
    </source>
</evidence>
<dbReference type="RefSeq" id="WP_202896686.1">
    <property type="nucleotide sequence ID" value="NZ_BAABJL010000141.1"/>
</dbReference>
<organism evidence="2 3">
    <name type="scientific">Actinopolymorpha pittospori</name>
    <dbReference type="NCBI Taxonomy" id="648752"/>
    <lineage>
        <taxon>Bacteria</taxon>
        <taxon>Bacillati</taxon>
        <taxon>Actinomycetota</taxon>
        <taxon>Actinomycetes</taxon>
        <taxon>Propionibacteriales</taxon>
        <taxon>Actinopolymorphaceae</taxon>
        <taxon>Actinopolymorpha</taxon>
    </lineage>
</organism>
<name>A0A927N433_9ACTN</name>
<sequence>MTDSTPAQSKQSALTLKRPEPPRNLTSLKARFRDLASSELAVTRLERAVANVALAQLLPAGAVKGGTALKLRLGHSRSRFTPDLDVARRATMDEFLVEYGAALAKGWAGFTGKLVPVRPAKPVGVPPEYVIQPYDIKVSYQGRSWLTVRLEVGHDEIGDTDHPEMHLAQDLAEVFAQLGLSDPAPIPVLPVDHQIAQKLHACSAPGNERAHDLVDLQLLLTEQVDLAAVRVTCKRLFASRRAHAWPPVVTAGPTWATVYANAADGIDCALTVEEAVEWTNGLIQRIAAARE</sequence>
<gene>
    <name evidence="2" type="ORF">HEB94_006776</name>
</gene>
<dbReference type="EMBL" id="JADBEM010000001">
    <property type="protein sequence ID" value="MBE1609928.1"/>
    <property type="molecule type" value="Genomic_DNA"/>
</dbReference>
<dbReference type="Proteomes" id="UP000638648">
    <property type="component" value="Unassembled WGS sequence"/>
</dbReference>
<feature type="compositionally biased region" description="Polar residues" evidence="1">
    <location>
        <begin position="1"/>
        <end position="14"/>
    </location>
</feature>
<evidence type="ECO:0008006" key="4">
    <source>
        <dbReference type="Google" id="ProtNLM"/>
    </source>
</evidence>